<accession>A0A5C6MF23</accession>
<proteinExistence type="predicted"/>
<reference evidence="1 2" key="1">
    <citation type="submission" date="2019-04" db="EMBL/GenBank/DDBJ databases">
        <title>Chromosome genome assembly for Takifugu flavidus.</title>
        <authorList>
            <person name="Xiao S."/>
        </authorList>
    </citation>
    <scope>NUCLEOTIDE SEQUENCE [LARGE SCALE GENOMIC DNA]</scope>
    <source>
        <strain evidence="1">HTHZ2018</strain>
        <tissue evidence="1">Muscle</tissue>
    </source>
</reference>
<keyword evidence="2" id="KW-1185">Reference proteome</keyword>
<evidence type="ECO:0000313" key="1">
    <source>
        <dbReference type="EMBL" id="TWW53423.1"/>
    </source>
</evidence>
<dbReference type="AlphaFoldDB" id="A0A5C6MF23"/>
<dbReference type="EMBL" id="RHFK02000683">
    <property type="protein sequence ID" value="TWW53423.1"/>
    <property type="molecule type" value="Genomic_DNA"/>
</dbReference>
<evidence type="ECO:0000313" key="2">
    <source>
        <dbReference type="Proteomes" id="UP000324091"/>
    </source>
</evidence>
<sequence length="38" mass="4155">MAALSWVHRDLKVEVRAPYKAAPGPMDVFSNPIDASLT</sequence>
<dbReference type="Proteomes" id="UP000324091">
    <property type="component" value="Unassembled WGS sequence"/>
</dbReference>
<gene>
    <name evidence="1" type="ORF">D4764_0165620</name>
</gene>
<protein>
    <submittedName>
        <fullName evidence="1">Uncharacterized protein</fullName>
    </submittedName>
</protein>
<organism evidence="1 2">
    <name type="scientific">Takifugu flavidus</name>
    <name type="common">sansaifugu</name>
    <dbReference type="NCBI Taxonomy" id="433684"/>
    <lineage>
        <taxon>Eukaryota</taxon>
        <taxon>Metazoa</taxon>
        <taxon>Chordata</taxon>
        <taxon>Craniata</taxon>
        <taxon>Vertebrata</taxon>
        <taxon>Euteleostomi</taxon>
        <taxon>Actinopterygii</taxon>
        <taxon>Neopterygii</taxon>
        <taxon>Teleostei</taxon>
        <taxon>Neoteleostei</taxon>
        <taxon>Acanthomorphata</taxon>
        <taxon>Eupercaria</taxon>
        <taxon>Tetraodontiformes</taxon>
        <taxon>Tetradontoidea</taxon>
        <taxon>Tetraodontidae</taxon>
        <taxon>Takifugu</taxon>
    </lineage>
</organism>
<name>A0A5C6MF23_9TELE</name>
<comment type="caution">
    <text evidence="1">The sequence shown here is derived from an EMBL/GenBank/DDBJ whole genome shotgun (WGS) entry which is preliminary data.</text>
</comment>